<feature type="region of interest" description="Disordered" evidence="2">
    <location>
        <begin position="164"/>
        <end position="301"/>
    </location>
</feature>
<sequence length="486" mass="55035">MSRIPGHRRPATAGLVELHVFYVPEEKWDSKLNKAAVEAIDSFISAGFIRVYPDISLETLREELGGLLGTERTIDNFSFLKCVGRSLALVKAKQERELRVKSFVPPYAPQPEIYLLPMVENGDSILSCSLTPDRQNYHTDLQAYNSSKTFSVTAVRKEPTKFPQIKHQVPQEPPPVQGLDDEGSFSSSDEKEENLFPSEDPGWGDAHGPLGGVHEQSQSILEQGATEAQMKSKTCVKKGPRFHRNYARDSGVPESLDDHESGFSISQGRKSKDSPQLKYNNKNPNNQGTTRKPTTPGFLTGRDELIEQIKLAKEERKQLEKTRQALLRKGKDLLAQNRHRRNQARDSWKRRYFATKKATEPLESTLRSLRQELEAFYHKLLQQLQARDSRKKAKCVGNPSHTKNELIIQIMTESHERDKLKRKVEDAKMKVVTEMKLRKQATTELRALKAELTQKKNQSSLSGSHAGSLGNELGFQRKSQIQDISV</sequence>
<feature type="domain" description="Spermatogenesis-associated protein 1 C-terminal" evidence="3">
    <location>
        <begin position="307"/>
        <end position="456"/>
    </location>
</feature>
<feature type="compositionally biased region" description="Low complexity" evidence="2">
    <location>
        <begin position="459"/>
        <end position="470"/>
    </location>
</feature>
<organism evidence="4 5">
    <name type="scientific">Megalops atlanticus</name>
    <name type="common">Tarpon</name>
    <name type="synonym">Clupea gigantea</name>
    <dbReference type="NCBI Taxonomy" id="7932"/>
    <lineage>
        <taxon>Eukaryota</taxon>
        <taxon>Metazoa</taxon>
        <taxon>Chordata</taxon>
        <taxon>Craniata</taxon>
        <taxon>Vertebrata</taxon>
        <taxon>Euteleostomi</taxon>
        <taxon>Actinopterygii</taxon>
        <taxon>Neopterygii</taxon>
        <taxon>Teleostei</taxon>
        <taxon>Elopiformes</taxon>
        <taxon>Megalopidae</taxon>
        <taxon>Megalops</taxon>
    </lineage>
</organism>
<dbReference type="PANTHER" id="PTHR14421:SF3">
    <property type="entry name" value="SPERMATOGENESIS-ASSOCIATED PROTEIN 1"/>
    <property type="match status" value="1"/>
</dbReference>
<dbReference type="InterPro" id="IPR039062">
    <property type="entry name" value="SPAT1"/>
</dbReference>
<dbReference type="PANTHER" id="PTHR14421">
    <property type="entry name" value="SPERMATOGENESIS-ASSOCIATED PROTEIN 1"/>
    <property type="match status" value="1"/>
</dbReference>
<keyword evidence="1" id="KW-0175">Coiled coil</keyword>
<dbReference type="AlphaFoldDB" id="A0A9D3QC59"/>
<feature type="coiled-coil region" evidence="1">
    <location>
        <begin position="302"/>
        <end position="336"/>
    </location>
</feature>
<dbReference type="OrthoDB" id="9901850at2759"/>
<feature type="compositionally biased region" description="Polar residues" evidence="2">
    <location>
        <begin position="277"/>
        <end position="293"/>
    </location>
</feature>
<accession>A0A9D3QC59</accession>
<dbReference type="Proteomes" id="UP001046870">
    <property type="component" value="Chromosome 2"/>
</dbReference>
<evidence type="ECO:0000313" key="5">
    <source>
        <dbReference type="Proteomes" id="UP001046870"/>
    </source>
</evidence>
<evidence type="ECO:0000256" key="1">
    <source>
        <dbReference type="SAM" id="Coils"/>
    </source>
</evidence>
<evidence type="ECO:0000259" key="3">
    <source>
        <dbReference type="Pfam" id="PF15743"/>
    </source>
</evidence>
<evidence type="ECO:0000313" key="4">
    <source>
        <dbReference type="EMBL" id="KAG7487766.1"/>
    </source>
</evidence>
<dbReference type="Pfam" id="PF15743">
    <property type="entry name" value="SPATA1_C"/>
    <property type="match status" value="1"/>
</dbReference>
<feature type="compositionally biased region" description="Basic residues" evidence="2">
    <location>
        <begin position="234"/>
        <end position="245"/>
    </location>
</feature>
<name>A0A9D3QC59_MEGAT</name>
<dbReference type="InterPro" id="IPR031478">
    <property type="entry name" value="SPATA1_C"/>
</dbReference>
<feature type="region of interest" description="Disordered" evidence="2">
    <location>
        <begin position="453"/>
        <end position="486"/>
    </location>
</feature>
<proteinExistence type="predicted"/>
<keyword evidence="5" id="KW-1185">Reference proteome</keyword>
<protein>
    <recommendedName>
        <fullName evidence="3">Spermatogenesis-associated protein 1 C-terminal domain-containing protein</fullName>
    </recommendedName>
</protein>
<dbReference type="EMBL" id="JAFDVH010000002">
    <property type="protein sequence ID" value="KAG7487766.1"/>
    <property type="molecule type" value="Genomic_DNA"/>
</dbReference>
<comment type="caution">
    <text evidence="4">The sequence shown here is derived from an EMBL/GenBank/DDBJ whole genome shotgun (WGS) entry which is preliminary data.</text>
</comment>
<feature type="compositionally biased region" description="Polar residues" evidence="2">
    <location>
        <begin position="477"/>
        <end position="486"/>
    </location>
</feature>
<evidence type="ECO:0000256" key="2">
    <source>
        <dbReference type="SAM" id="MobiDB-lite"/>
    </source>
</evidence>
<reference evidence="4" key="1">
    <citation type="submission" date="2021-01" db="EMBL/GenBank/DDBJ databases">
        <authorList>
            <person name="Zahm M."/>
            <person name="Roques C."/>
            <person name="Cabau C."/>
            <person name="Klopp C."/>
            <person name="Donnadieu C."/>
            <person name="Jouanno E."/>
            <person name="Lampietro C."/>
            <person name="Louis A."/>
            <person name="Herpin A."/>
            <person name="Echchiki A."/>
            <person name="Berthelot C."/>
            <person name="Parey E."/>
            <person name="Roest-Crollius H."/>
            <person name="Braasch I."/>
            <person name="Postlethwait J."/>
            <person name="Bobe J."/>
            <person name="Montfort J."/>
            <person name="Bouchez O."/>
            <person name="Begum T."/>
            <person name="Mejri S."/>
            <person name="Adams A."/>
            <person name="Chen W.-J."/>
            <person name="Guiguen Y."/>
        </authorList>
    </citation>
    <scope>NUCLEOTIDE SEQUENCE</scope>
    <source>
        <strain evidence="4">YG-15Mar2019-1</strain>
        <tissue evidence="4">Brain</tissue>
    </source>
</reference>
<gene>
    <name evidence="4" type="ORF">MATL_G00026850</name>
</gene>